<dbReference type="Gramene" id="KQK21263">
    <property type="protein sequence ID" value="KQK21263"/>
    <property type="gene ID" value="BRADI_1g59795v3"/>
</dbReference>
<feature type="compositionally biased region" description="Basic and acidic residues" evidence="1">
    <location>
        <begin position="60"/>
        <end position="76"/>
    </location>
</feature>
<proteinExistence type="predicted"/>
<organism evidence="2">
    <name type="scientific">Brachypodium distachyon</name>
    <name type="common">Purple false brome</name>
    <name type="synonym">Trachynia distachya</name>
    <dbReference type="NCBI Taxonomy" id="15368"/>
    <lineage>
        <taxon>Eukaryota</taxon>
        <taxon>Viridiplantae</taxon>
        <taxon>Streptophyta</taxon>
        <taxon>Embryophyta</taxon>
        <taxon>Tracheophyta</taxon>
        <taxon>Spermatophyta</taxon>
        <taxon>Magnoliopsida</taxon>
        <taxon>Liliopsida</taxon>
        <taxon>Poales</taxon>
        <taxon>Poaceae</taxon>
        <taxon>BOP clade</taxon>
        <taxon>Pooideae</taxon>
        <taxon>Stipodae</taxon>
        <taxon>Brachypodieae</taxon>
        <taxon>Brachypodium</taxon>
    </lineage>
</organism>
<evidence type="ECO:0000256" key="1">
    <source>
        <dbReference type="SAM" id="MobiDB-lite"/>
    </source>
</evidence>
<gene>
    <name evidence="2" type="ORF">BRADI_1g59795v3</name>
</gene>
<evidence type="ECO:0000313" key="3">
    <source>
        <dbReference type="EnsemblPlants" id="KQK21263"/>
    </source>
</evidence>
<name>A0A0Q3HEG1_BRADI</name>
<sequence length="84" mass="9821">MGLDLRSCKRIEAGLLFEPDELQCGGCFPVLINNNEVIQNRWFTLLLFVCLLLYKYKRDSEQQDQPYRHKPPEFQKGKCTAKKG</sequence>
<reference evidence="3" key="3">
    <citation type="submission" date="2018-08" db="UniProtKB">
        <authorList>
            <consortium name="EnsemblPlants"/>
        </authorList>
    </citation>
    <scope>IDENTIFICATION</scope>
    <source>
        <strain evidence="3">cv. Bd21</strain>
    </source>
</reference>
<dbReference type="AlphaFoldDB" id="A0A0Q3HEG1"/>
<evidence type="ECO:0000313" key="2">
    <source>
        <dbReference type="EMBL" id="KQK21263.1"/>
    </source>
</evidence>
<reference evidence="2 3" key="1">
    <citation type="journal article" date="2010" name="Nature">
        <title>Genome sequencing and analysis of the model grass Brachypodium distachyon.</title>
        <authorList>
            <consortium name="International Brachypodium Initiative"/>
        </authorList>
    </citation>
    <scope>NUCLEOTIDE SEQUENCE [LARGE SCALE GENOMIC DNA]</scope>
    <source>
        <strain evidence="2 3">Bd21</strain>
    </source>
</reference>
<feature type="region of interest" description="Disordered" evidence="1">
    <location>
        <begin position="60"/>
        <end position="84"/>
    </location>
</feature>
<dbReference type="EnsemblPlants" id="KQK21263">
    <property type="protein sequence ID" value="KQK21263"/>
    <property type="gene ID" value="BRADI_1g59795v3"/>
</dbReference>
<keyword evidence="4" id="KW-1185">Reference proteome</keyword>
<dbReference type="InParanoid" id="A0A0Q3HEG1"/>
<evidence type="ECO:0000313" key="4">
    <source>
        <dbReference type="Proteomes" id="UP000008810"/>
    </source>
</evidence>
<dbReference type="Proteomes" id="UP000008810">
    <property type="component" value="Chromosome 1"/>
</dbReference>
<accession>A0A0Q3HEG1</accession>
<reference evidence="2" key="2">
    <citation type="submission" date="2017-06" db="EMBL/GenBank/DDBJ databases">
        <title>WGS assembly of Brachypodium distachyon.</title>
        <authorList>
            <consortium name="The International Brachypodium Initiative"/>
            <person name="Lucas S."/>
            <person name="Harmon-Smith M."/>
            <person name="Lail K."/>
            <person name="Tice H."/>
            <person name="Grimwood J."/>
            <person name="Bruce D."/>
            <person name="Barry K."/>
            <person name="Shu S."/>
            <person name="Lindquist E."/>
            <person name="Wang M."/>
            <person name="Pitluck S."/>
            <person name="Vogel J.P."/>
            <person name="Garvin D.F."/>
            <person name="Mockler T.C."/>
            <person name="Schmutz J."/>
            <person name="Rokhsar D."/>
            <person name="Bevan M.W."/>
        </authorList>
    </citation>
    <scope>NUCLEOTIDE SEQUENCE</scope>
    <source>
        <strain evidence="2">Bd21</strain>
    </source>
</reference>
<protein>
    <submittedName>
        <fullName evidence="2 3">Uncharacterized protein</fullName>
    </submittedName>
</protein>
<dbReference type="EMBL" id="CM000880">
    <property type="protein sequence ID" value="KQK21263.1"/>
    <property type="molecule type" value="Genomic_DNA"/>
</dbReference>